<reference evidence="3" key="1">
    <citation type="journal article" date="2023" name="Mol. Phylogenet. Evol.">
        <title>Genome-scale phylogeny and comparative genomics of the fungal order Sordariales.</title>
        <authorList>
            <person name="Hensen N."/>
            <person name="Bonometti L."/>
            <person name="Westerberg I."/>
            <person name="Brannstrom I.O."/>
            <person name="Guillou S."/>
            <person name="Cros-Aarteil S."/>
            <person name="Calhoun S."/>
            <person name="Haridas S."/>
            <person name="Kuo A."/>
            <person name="Mondo S."/>
            <person name="Pangilinan J."/>
            <person name="Riley R."/>
            <person name="LaButti K."/>
            <person name="Andreopoulos B."/>
            <person name="Lipzen A."/>
            <person name="Chen C."/>
            <person name="Yan M."/>
            <person name="Daum C."/>
            <person name="Ng V."/>
            <person name="Clum A."/>
            <person name="Steindorff A."/>
            <person name="Ohm R.A."/>
            <person name="Martin F."/>
            <person name="Silar P."/>
            <person name="Natvig D.O."/>
            <person name="Lalanne C."/>
            <person name="Gautier V."/>
            <person name="Ament-Velasquez S.L."/>
            <person name="Kruys A."/>
            <person name="Hutchinson M.I."/>
            <person name="Powell A.J."/>
            <person name="Barry K."/>
            <person name="Miller A.N."/>
            <person name="Grigoriev I.V."/>
            <person name="Debuchy R."/>
            <person name="Gladieux P."/>
            <person name="Hiltunen Thoren M."/>
            <person name="Johannesson H."/>
        </authorList>
    </citation>
    <scope>NUCLEOTIDE SEQUENCE</scope>
    <source>
        <strain evidence="3">PSN324</strain>
    </source>
</reference>
<evidence type="ECO:0008006" key="5">
    <source>
        <dbReference type="Google" id="ProtNLM"/>
    </source>
</evidence>
<feature type="signal peptide" evidence="2">
    <location>
        <begin position="1"/>
        <end position="19"/>
    </location>
</feature>
<evidence type="ECO:0000256" key="2">
    <source>
        <dbReference type="SAM" id="SignalP"/>
    </source>
</evidence>
<reference evidence="3" key="2">
    <citation type="submission" date="2023-06" db="EMBL/GenBank/DDBJ databases">
        <authorList>
            <consortium name="Lawrence Berkeley National Laboratory"/>
            <person name="Mondo S.J."/>
            <person name="Hensen N."/>
            <person name="Bonometti L."/>
            <person name="Westerberg I."/>
            <person name="Brannstrom I.O."/>
            <person name="Guillou S."/>
            <person name="Cros-Aarteil S."/>
            <person name="Calhoun S."/>
            <person name="Haridas S."/>
            <person name="Kuo A."/>
            <person name="Pangilinan J."/>
            <person name="Riley R."/>
            <person name="Labutti K."/>
            <person name="Andreopoulos B."/>
            <person name="Lipzen A."/>
            <person name="Chen C."/>
            <person name="Yanf M."/>
            <person name="Daum C."/>
            <person name="Ng V."/>
            <person name="Clum A."/>
            <person name="Steindorff A."/>
            <person name="Ohm R."/>
            <person name="Martin F."/>
            <person name="Silar P."/>
            <person name="Natvig D."/>
            <person name="Lalanne C."/>
            <person name="Gautier V."/>
            <person name="Ament-Velasquez S.L."/>
            <person name="Kruys A."/>
            <person name="Hutchinson M.I."/>
            <person name="Powell A.J."/>
            <person name="Barry K."/>
            <person name="Miller A.N."/>
            <person name="Grigoriev I.V."/>
            <person name="Debuchy R."/>
            <person name="Gladieux P."/>
            <person name="Thoren M.H."/>
            <person name="Johannesson H."/>
        </authorList>
    </citation>
    <scope>NUCLEOTIDE SEQUENCE</scope>
    <source>
        <strain evidence="3">PSN324</strain>
    </source>
</reference>
<protein>
    <recommendedName>
        <fullName evidence="5">Siderophore biosynthesis enzyme</fullName>
    </recommendedName>
</protein>
<evidence type="ECO:0000256" key="1">
    <source>
        <dbReference type="SAM" id="MobiDB-lite"/>
    </source>
</evidence>
<feature type="region of interest" description="Disordered" evidence="1">
    <location>
        <begin position="120"/>
        <end position="185"/>
    </location>
</feature>
<evidence type="ECO:0000313" key="3">
    <source>
        <dbReference type="EMBL" id="KAK4461983.1"/>
    </source>
</evidence>
<comment type="caution">
    <text evidence="3">The sequence shown here is derived from an EMBL/GenBank/DDBJ whole genome shotgun (WGS) entry which is preliminary data.</text>
</comment>
<proteinExistence type="predicted"/>
<keyword evidence="4" id="KW-1185">Reference proteome</keyword>
<name>A0AAV9HQX2_9PEZI</name>
<sequence>MMHLSTLIPLSVLILGARAKTDIGGCVSTEVPYMTQAGLVYRSLLWYVPDTGELCEFLDCGGGRAPPKTNVPGCGNYKGTDTYSPKYWTGFQAAATTAAAEAEQTTSAGNAVASTTSAAAGGAQSTGPAKSSTFTTVTGSGTVTKTESAQGTAAPTSSGAAEASEGSSSSSSSSTSSATGVSTAGAAPTGVRIMGVMAGVAAAGLALAA</sequence>
<feature type="chain" id="PRO_5043799017" description="Siderophore biosynthesis enzyme" evidence="2">
    <location>
        <begin position="20"/>
        <end position="209"/>
    </location>
</feature>
<accession>A0AAV9HQX2</accession>
<dbReference type="AlphaFoldDB" id="A0AAV9HQX2"/>
<evidence type="ECO:0000313" key="4">
    <source>
        <dbReference type="Proteomes" id="UP001321749"/>
    </source>
</evidence>
<gene>
    <name evidence="3" type="ORF">QBC42DRAFT_268931</name>
</gene>
<dbReference type="EMBL" id="MU864980">
    <property type="protein sequence ID" value="KAK4461983.1"/>
    <property type="molecule type" value="Genomic_DNA"/>
</dbReference>
<organism evidence="3 4">
    <name type="scientific">Cladorrhinum samala</name>
    <dbReference type="NCBI Taxonomy" id="585594"/>
    <lineage>
        <taxon>Eukaryota</taxon>
        <taxon>Fungi</taxon>
        <taxon>Dikarya</taxon>
        <taxon>Ascomycota</taxon>
        <taxon>Pezizomycotina</taxon>
        <taxon>Sordariomycetes</taxon>
        <taxon>Sordariomycetidae</taxon>
        <taxon>Sordariales</taxon>
        <taxon>Podosporaceae</taxon>
        <taxon>Cladorrhinum</taxon>
    </lineage>
</organism>
<dbReference type="Proteomes" id="UP001321749">
    <property type="component" value="Unassembled WGS sequence"/>
</dbReference>
<keyword evidence="2" id="KW-0732">Signal</keyword>